<proteinExistence type="predicted"/>
<reference evidence="3" key="1">
    <citation type="submission" date="2017-02" db="UniProtKB">
        <authorList>
            <consortium name="WormBaseParasite"/>
        </authorList>
    </citation>
    <scope>IDENTIFICATION</scope>
</reference>
<dbReference type="Proteomes" id="UP000038045">
    <property type="component" value="Unplaced"/>
</dbReference>
<organism evidence="2 3">
    <name type="scientific">Parastrongyloides trichosuri</name>
    <name type="common">Possum-specific nematode worm</name>
    <dbReference type="NCBI Taxonomy" id="131310"/>
    <lineage>
        <taxon>Eukaryota</taxon>
        <taxon>Metazoa</taxon>
        <taxon>Ecdysozoa</taxon>
        <taxon>Nematoda</taxon>
        <taxon>Chromadorea</taxon>
        <taxon>Rhabditida</taxon>
        <taxon>Tylenchina</taxon>
        <taxon>Panagrolaimomorpha</taxon>
        <taxon>Strongyloidoidea</taxon>
        <taxon>Strongyloididae</taxon>
        <taxon>Parastrongyloides</taxon>
    </lineage>
</organism>
<evidence type="ECO:0000313" key="2">
    <source>
        <dbReference type="Proteomes" id="UP000038045"/>
    </source>
</evidence>
<evidence type="ECO:0000313" key="3">
    <source>
        <dbReference type="WBParaSite" id="PTRK_0000321800.1"/>
    </source>
</evidence>
<accession>A0A0N4Z7R6</accession>
<feature type="signal peptide" evidence="1">
    <location>
        <begin position="1"/>
        <end position="25"/>
    </location>
</feature>
<protein>
    <submittedName>
        <fullName evidence="3">Uncharacterized protein</fullName>
    </submittedName>
</protein>
<keyword evidence="1" id="KW-0732">Signal</keyword>
<evidence type="ECO:0000256" key="1">
    <source>
        <dbReference type="SAM" id="SignalP"/>
    </source>
</evidence>
<dbReference type="AlphaFoldDB" id="A0A0N4Z7R6"/>
<sequence>MKINLTNLIFIAIITILFENKLSKGKVCYQYNVFANCELTLKCNGKQFDVTEITTRICYLFGFYYTDCESWNIASYSRGLEYNYSVKGSKYARWGSYFYLKTIIKHNCPKENNKPQTSHSCHIWPSEYCYYCKSNMPSRCRGVVDLSKPKNYYGECNVQYTHFSF</sequence>
<dbReference type="WBParaSite" id="PTRK_0000321800.1">
    <property type="protein sequence ID" value="PTRK_0000321800.1"/>
    <property type="gene ID" value="PTRK_0000321800"/>
</dbReference>
<keyword evidence="2" id="KW-1185">Reference proteome</keyword>
<name>A0A0N4Z7R6_PARTI</name>
<feature type="chain" id="PRO_5005891394" evidence="1">
    <location>
        <begin position="26"/>
        <end position="165"/>
    </location>
</feature>